<comment type="caution">
    <text evidence="1">The sequence shown here is derived from an EMBL/GenBank/DDBJ whole genome shotgun (WGS) entry which is preliminary data.</text>
</comment>
<evidence type="ECO:0000313" key="2">
    <source>
        <dbReference type="Proteomes" id="UP001396334"/>
    </source>
</evidence>
<proteinExistence type="predicted"/>
<organism evidence="1 2">
    <name type="scientific">Hibiscus sabdariffa</name>
    <name type="common">roselle</name>
    <dbReference type="NCBI Taxonomy" id="183260"/>
    <lineage>
        <taxon>Eukaryota</taxon>
        <taxon>Viridiplantae</taxon>
        <taxon>Streptophyta</taxon>
        <taxon>Embryophyta</taxon>
        <taxon>Tracheophyta</taxon>
        <taxon>Spermatophyta</taxon>
        <taxon>Magnoliopsida</taxon>
        <taxon>eudicotyledons</taxon>
        <taxon>Gunneridae</taxon>
        <taxon>Pentapetalae</taxon>
        <taxon>rosids</taxon>
        <taxon>malvids</taxon>
        <taxon>Malvales</taxon>
        <taxon>Malvaceae</taxon>
        <taxon>Malvoideae</taxon>
        <taxon>Hibiscus</taxon>
    </lineage>
</organism>
<sequence>MEVDTSGKLTSMASKDTVVPTKSSLNKANHVAFRVVETTEIPPLKEKNGRVLPASIMMTTSKGGGKNMAAMKGISRTSAISKKKMSKPPSQPALQKLVASLSYELDKAQAKVVHQATDTKNTSVGADGDVHWRANNTFETSESDMQV</sequence>
<evidence type="ECO:0000313" key="1">
    <source>
        <dbReference type="EMBL" id="KAK8489170.1"/>
    </source>
</evidence>
<accession>A0ABR2A7X0</accession>
<name>A0ABR2A7X0_9ROSI</name>
<reference evidence="1 2" key="1">
    <citation type="journal article" date="2024" name="G3 (Bethesda)">
        <title>Genome assembly of Hibiscus sabdariffa L. provides insights into metabolisms of medicinal natural products.</title>
        <authorList>
            <person name="Kim T."/>
        </authorList>
    </citation>
    <scope>NUCLEOTIDE SEQUENCE [LARGE SCALE GENOMIC DNA]</scope>
    <source>
        <strain evidence="1">TK-2024</strain>
        <tissue evidence="1">Old leaves</tissue>
    </source>
</reference>
<gene>
    <name evidence="1" type="ORF">V6N11_046282</name>
</gene>
<dbReference type="Proteomes" id="UP001396334">
    <property type="component" value="Unassembled WGS sequence"/>
</dbReference>
<protein>
    <submittedName>
        <fullName evidence="1">Uncharacterized protein</fullName>
    </submittedName>
</protein>
<keyword evidence="2" id="KW-1185">Reference proteome</keyword>
<dbReference type="EMBL" id="JBBPBN010000322">
    <property type="protein sequence ID" value="KAK8489170.1"/>
    <property type="molecule type" value="Genomic_DNA"/>
</dbReference>